<name>A0A7S9RPH8_9BACT</name>
<dbReference type="InterPro" id="IPR037914">
    <property type="entry name" value="SpoVT-AbrB_sf"/>
</dbReference>
<sequence>MIINLIQIGNSQGIRLPKAVIEQFGFKKISLEILKDGIFLRPVKQSDIDEWDTLELRKLAQSEKIDSGFEATNISDKEWQW</sequence>
<dbReference type="SMART" id="SM00966">
    <property type="entry name" value="SpoVT_AbrB"/>
    <property type="match status" value="1"/>
</dbReference>
<dbReference type="GO" id="GO:0003677">
    <property type="term" value="F:DNA binding"/>
    <property type="evidence" value="ECO:0007669"/>
    <property type="project" value="UniProtKB-KW"/>
</dbReference>
<dbReference type="SUPFAM" id="SSF89447">
    <property type="entry name" value="AbrB/MazE/MraZ-like"/>
    <property type="match status" value="1"/>
</dbReference>
<accession>A0A7S9RPH8</accession>
<evidence type="ECO:0000259" key="1">
    <source>
        <dbReference type="SMART" id="SM00966"/>
    </source>
</evidence>
<dbReference type="Proteomes" id="UP000594707">
    <property type="component" value="Chromosome"/>
</dbReference>
<evidence type="ECO:0000313" key="2">
    <source>
        <dbReference type="EMBL" id="QPH95523.1"/>
    </source>
</evidence>
<dbReference type="RefSeq" id="WP_103598651.1">
    <property type="nucleotide sequence ID" value="NZ_CABPTX010000005.1"/>
</dbReference>
<feature type="domain" description="SpoVT-AbrB" evidence="1">
    <location>
        <begin position="6"/>
        <end position="48"/>
    </location>
</feature>
<protein>
    <submittedName>
        <fullName evidence="2">AbrB/MazE/SpoVT family DNA-binding domain-containing protein</fullName>
    </submittedName>
</protein>
<proteinExistence type="predicted"/>
<gene>
    <name evidence="2" type="ORF">CVT08_08985</name>
</gene>
<dbReference type="AlphaFoldDB" id="A0A7S9RPH8"/>
<reference evidence="2 3" key="1">
    <citation type="journal article" date="2018" name="Emerg. Microbes Infect.">
        <title>Genomic analysis of oral Campylobacter concisus strains identified a potential bacterial molecular marker associated with active Crohn's disease.</title>
        <authorList>
            <person name="Liu F."/>
            <person name="Ma R."/>
            <person name="Tay C.Y.A."/>
            <person name="Octavia S."/>
            <person name="Lan R."/>
            <person name="Chung H.K.L."/>
            <person name="Riordan S.M."/>
            <person name="Grimm M.C."/>
            <person name="Leong R.W."/>
            <person name="Tanaka M.M."/>
            <person name="Connor S."/>
            <person name="Zhang L."/>
        </authorList>
    </citation>
    <scope>NUCLEOTIDE SEQUENCE [LARGE SCALE GENOMIC DNA]</scope>
    <source>
        <strain evidence="2 3">P13UCO-S1</strain>
    </source>
</reference>
<dbReference type="InterPro" id="IPR007159">
    <property type="entry name" value="SpoVT-AbrB_dom"/>
</dbReference>
<dbReference type="EMBL" id="CP060705">
    <property type="protein sequence ID" value="QPH95523.1"/>
    <property type="molecule type" value="Genomic_DNA"/>
</dbReference>
<evidence type="ECO:0000313" key="3">
    <source>
        <dbReference type="Proteomes" id="UP000594707"/>
    </source>
</evidence>
<keyword evidence="2" id="KW-0238">DNA-binding</keyword>
<dbReference type="Gene3D" id="2.10.260.10">
    <property type="match status" value="1"/>
</dbReference>
<organism evidence="2 3">
    <name type="scientific">Campylobacter concisus</name>
    <dbReference type="NCBI Taxonomy" id="199"/>
    <lineage>
        <taxon>Bacteria</taxon>
        <taxon>Pseudomonadati</taxon>
        <taxon>Campylobacterota</taxon>
        <taxon>Epsilonproteobacteria</taxon>
        <taxon>Campylobacterales</taxon>
        <taxon>Campylobacteraceae</taxon>
        <taxon>Campylobacter</taxon>
    </lineage>
</organism>
<dbReference type="Pfam" id="PF04014">
    <property type="entry name" value="MazE_antitoxin"/>
    <property type="match status" value="1"/>
</dbReference>